<dbReference type="EMBL" id="ABEU02000023">
    <property type="protein sequence ID" value="PNR28796.1"/>
    <property type="molecule type" value="Genomic_DNA"/>
</dbReference>
<keyword evidence="3" id="KW-1185">Reference proteome</keyword>
<proteinExistence type="predicted"/>
<reference evidence="1 3" key="1">
    <citation type="journal article" date="2008" name="Science">
        <title>The Physcomitrella genome reveals evolutionary insights into the conquest of land by plants.</title>
        <authorList>
            <person name="Rensing S."/>
            <person name="Lang D."/>
            <person name="Zimmer A."/>
            <person name="Terry A."/>
            <person name="Salamov A."/>
            <person name="Shapiro H."/>
            <person name="Nishiyama T."/>
            <person name="Perroud P.-F."/>
            <person name="Lindquist E."/>
            <person name="Kamisugi Y."/>
            <person name="Tanahashi T."/>
            <person name="Sakakibara K."/>
            <person name="Fujita T."/>
            <person name="Oishi K."/>
            <person name="Shin-I T."/>
            <person name="Kuroki Y."/>
            <person name="Toyoda A."/>
            <person name="Suzuki Y."/>
            <person name="Hashimoto A."/>
            <person name="Yamaguchi K."/>
            <person name="Sugano A."/>
            <person name="Kohara Y."/>
            <person name="Fujiyama A."/>
            <person name="Anterola A."/>
            <person name="Aoki S."/>
            <person name="Ashton N."/>
            <person name="Barbazuk W.B."/>
            <person name="Barker E."/>
            <person name="Bennetzen J."/>
            <person name="Bezanilla M."/>
            <person name="Blankenship R."/>
            <person name="Cho S.H."/>
            <person name="Dutcher S."/>
            <person name="Estelle M."/>
            <person name="Fawcett J.A."/>
            <person name="Gundlach H."/>
            <person name="Hanada K."/>
            <person name="Heyl A."/>
            <person name="Hicks K.A."/>
            <person name="Hugh J."/>
            <person name="Lohr M."/>
            <person name="Mayer K."/>
            <person name="Melkozernov A."/>
            <person name="Murata T."/>
            <person name="Nelson D."/>
            <person name="Pils B."/>
            <person name="Prigge M."/>
            <person name="Reiss B."/>
            <person name="Renner T."/>
            <person name="Rombauts S."/>
            <person name="Rushton P."/>
            <person name="Sanderfoot A."/>
            <person name="Schween G."/>
            <person name="Shiu S.-H."/>
            <person name="Stueber K."/>
            <person name="Theodoulou F.L."/>
            <person name="Tu H."/>
            <person name="Van de Peer Y."/>
            <person name="Verrier P.J."/>
            <person name="Waters E."/>
            <person name="Wood A."/>
            <person name="Yang L."/>
            <person name="Cove D."/>
            <person name="Cuming A."/>
            <person name="Hasebe M."/>
            <person name="Lucas S."/>
            <person name="Mishler D.B."/>
            <person name="Reski R."/>
            <person name="Grigoriev I."/>
            <person name="Quatrano R.S."/>
            <person name="Boore J.L."/>
        </authorList>
    </citation>
    <scope>NUCLEOTIDE SEQUENCE [LARGE SCALE GENOMIC DNA]</scope>
    <source>
        <strain evidence="2 3">cv. Gransden 2004</strain>
    </source>
</reference>
<evidence type="ECO:0000313" key="2">
    <source>
        <dbReference type="EnsemblPlants" id="PAC:32950762.CDS.1"/>
    </source>
</evidence>
<reference evidence="1 3" key="2">
    <citation type="journal article" date="2018" name="Plant J.">
        <title>The Physcomitrella patens chromosome-scale assembly reveals moss genome structure and evolution.</title>
        <authorList>
            <person name="Lang D."/>
            <person name="Ullrich K.K."/>
            <person name="Murat F."/>
            <person name="Fuchs J."/>
            <person name="Jenkins J."/>
            <person name="Haas F.B."/>
            <person name="Piednoel M."/>
            <person name="Gundlach H."/>
            <person name="Van Bel M."/>
            <person name="Meyberg R."/>
            <person name="Vives C."/>
            <person name="Morata J."/>
            <person name="Symeonidi A."/>
            <person name="Hiss M."/>
            <person name="Muchero W."/>
            <person name="Kamisugi Y."/>
            <person name="Saleh O."/>
            <person name="Blanc G."/>
            <person name="Decker E.L."/>
            <person name="van Gessel N."/>
            <person name="Grimwood J."/>
            <person name="Hayes R.D."/>
            <person name="Graham S.W."/>
            <person name="Gunter L.E."/>
            <person name="McDaniel S.F."/>
            <person name="Hoernstein S.N.W."/>
            <person name="Larsson A."/>
            <person name="Li F.W."/>
            <person name="Perroud P.F."/>
            <person name="Phillips J."/>
            <person name="Ranjan P."/>
            <person name="Rokshar D.S."/>
            <person name="Rothfels C.J."/>
            <person name="Schneider L."/>
            <person name="Shu S."/>
            <person name="Stevenson D.W."/>
            <person name="Thummler F."/>
            <person name="Tillich M."/>
            <person name="Villarreal Aguilar J.C."/>
            <person name="Widiez T."/>
            <person name="Wong G.K."/>
            <person name="Wymore A."/>
            <person name="Zhang Y."/>
            <person name="Zimmer A.D."/>
            <person name="Quatrano R.S."/>
            <person name="Mayer K.F.X."/>
            <person name="Goodstein D."/>
            <person name="Casacuberta J.M."/>
            <person name="Vandepoele K."/>
            <person name="Reski R."/>
            <person name="Cuming A.C."/>
            <person name="Tuskan G.A."/>
            <person name="Maumus F."/>
            <person name="Salse J."/>
            <person name="Schmutz J."/>
            <person name="Rensing S.A."/>
        </authorList>
    </citation>
    <scope>NUCLEOTIDE SEQUENCE [LARGE SCALE GENOMIC DNA]</scope>
    <source>
        <strain evidence="2 3">cv. Gransden 2004</strain>
    </source>
</reference>
<reference evidence="2" key="3">
    <citation type="submission" date="2020-12" db="UniProtKB">
        <authorList>
            <consortium name="EnsemblPlants"/>
        </authorList>
    </citation>
    <scope>IDENTIFICATION</scope>
</reference>
<accession>A0A2K1IHN9</accession>
<organism evidence="1">
    <name type="scientific">Physcomitrium patens</name>
    <name type="common">Spreading-leaved earth moss</name>
    <name type="synonym">Physcomitrella patens</name>
    <dbReference type="NCBI Taxonomy" id="3218"/>
    <lineage>
        <taxon>Eukaryota</taxon>
        <taxon>Viridiplantae</taxon>
        <taxon>Streptophyta</taxon>
        <taxon>Embryophyta</taxon>
        <taxon>Bryophyta</taxon>
        <taxon>Bryophytina</taxon>
        <taxon>Bryopsida</taxon>
        <taxon>Funariidae</taxon>
        <taxon>Funariales</taxon>
        <taxon>Funariaceae</taxon>
        <taxon>Physcomitrium</taxon>
    </lineage>
</organism>
<dbReference type="AlphaFoldDB" id="A0A2K1IHN9"/>
<dbReference type="Gramene" id="Pp3c23_470V3.1">
    <property type="protein sequence ID" value="PAC:32950762.CDS.1"/>
    <property type="gene ID" value="Pp3c23_470"/>
</dbReference>
<dbReference type="EnsemblPlants" id="Pp3c23_470V3.1">
    <property type="protein sequence ID" value="PAC:32950762.CDS.1"/>
    <property type="gene ID" value="Pp3c23_470"/>
</dbReference>
<evidence type="ECO:0000313" key="1">
    <source>
        <dbReference type="EMBL" id="PNR28796.1"/>
    </source>
</evidence>
<dbReference type="Proteomes" id="UP000006727">
    <property type="component" value="Chromosome 23"/>
</dbReference>
<name>A0A2K1IHN9_PHYPA</name>
<gene>
    <name evidence="1" type="ORF">PHYPA_027488</name>
</gene>
<dbReference type="InParanoid" id="A0A2K1IHN9"/>
<evidence type="ECO:0000313" key="3">
    <source>
        <dbReference type="Proteomes" id="UP000006727"/>
    </source>
</evidence>
<protein>
    <submittedName>
        <fullName evidence="1 2">Uncharacterized protein</fullName>
    </submittedName>
</protein>
<sequence length="66" mass="7786">MFLLRRLVGQATERVWRSVRWVSTLSDCSKSLQQGRLKHAFNRKIREFQILLTNVVESHVEIEAAF</sequence>